<keyword evidence="7" id="KW-0479">Metal-binding</keyword>
<comment type="pathway">
    <text evidence="3">Protein modification; protein ubiquitination.</text>
</comment>
<accession>A0AAP0LCA1</accession>
<evidence type="ECO:0000256" key="3">
    <source>
        <dbReference type="ARBA" id="ARBA00004906"/>
    </source>
</evidence>
<comment type="catalytic activity">
    <reaction evidence="1">
        <text>S-ubiquitinyl-[E2 ubiquitin-conjugating enzyme]-L-cysteine + [acceptor protein]-L-lysine = [E2 ubiquitin-conjugating enzyme]-L-cysteine + N(6)-ubiquitinyl-[acceptor protein]-L-lysine.</text>
        <dbReference type="EC" id="2.3.2.27"/>
    </reaction>
</comment>
<organism evidence="17 18">
    <name type="scientific">Stephania yunnanensis</name>
    <dbReference type="NCBI Taxonomy" id="152371"/>
    <lineage>
        <taxon>Eukaryota</taxon>
        <taxon>Viridiplantae</taxon>
        <taxon>Streptophyta</taxon>
        <taxon>Embryophyta</taxon>
        <taxon>Tracheophyta</taxon>
        <taxon>Spermatophyta</taxon>
        <taxon>Magnoliopsida</taxon>
        <taxon>Ranunculales</taxon>
        <taxon>Menispermaceae</taxon>
        <taxon>Menispermoideae</taxon>
        <taxon>Cissampelideae</taxon>
        <taxon>Stephania</taxon>
    </lineage>
</organism>
<evidence type="ECO:0000256" key="10">
    <source>
        <dbReference type="ARBA" id="ARBA00022833"/>
    </source>
</evidence>
<evidence type="ECO:0000256" key="7">
    <source>
        <dbReference type="ARBA" id="ARBA00022723"/>
    </source>
</evidence>
<sequence length="283" mass="31369">MHLHYISLILTPSYHLLALQPIHNNKNNNNNKSLMETLPPQVSQSSHILFTPLIISMVGIACTALVLVFYQFVLSRCCNRTNSAVLQLNQPIDETGNELRKKKLLESIPIVTYSKNKDGQFRVDHSECAVCLGELEEEEMVRLMPSCRHAFHVACIDQWFSSRSNCPVCRSPIVEEQRMEVRGDHEGEERIHVGTNSTTSSVDTTLVVCMVQEDIVLPNSVSIKVEREGNEDCLSSSSSSASSSAEDSVLDSKSGKGGVFGRSIVKSFSRLSHVWVSNGALPH</sequence>
<evidence type="ECO:0000256" key="9">
    <source>
        <dbReference type="ARBA" id="ARBA00022786"/>
    </source>
</evidence>
<evidence type="ECO:0000256" key="2">
    <source>
        <dbReference type="ARBA" id="ARBA00004167"/>
    </source>
</evidence>
<dbReference type="GO" id="GO:0008270">
    <property type="term" value="F:zinc ion binding"/>
    <property type="evidence" value="ECO:0007669"/>
    <property type="project" value="UniProtKB-KW"/>
</dbReference>
<feature type="region of interest" description="Disordered" evidence="14">
    <location>
        <begin position="232"/>
        <end position="255"/>
    </location>
</feature>
<evidence type="ECO:0000256" key="8">
    <source>
        <dbReference type="ARBA" id="ARBA00022771"/>
    </source>
</evidence>
<evidence type="ECO:0000313" key="17">
    <source>
        <dbReference type="EMBL" id="KAK9168507.1"/>
    </source>
</evidence>
<evidence type="ECO:0000256" key="5">
    <source>
        <dbReference type="ARBA" id="ARBA00022679"/>
    </source>
</evidence>
<evidence type="ECO:0000256" key="13">
    <source>
        <dbReference type="PROSITE-ProRule" id="PRU00175"/>
    </source>
</evidence>
<feature type="transmembrane region" description="Helical" evidence="15">
    <location>
        <begin position="48"/>
        <end position="73"/>
    </location>
</feature>
<keyword evidence="9" id="KW-0833">Ubl conjugation pathway</keyword>
<evidence type="ECO:0000259" key="16">
    <source>
        <dbReference type="PROSITE" id="PS50089"/>
    </source>
</evidence>
<dbReference type="Gene3D" id="3.30.40.10">
    <property type="entry name" value="Zinc/RING finger domain, C3HC4 (zinc finger)"/>
    <property type="match status" value="1"/>
</dbReference>
<dbReference type="PANTHER" id="PTHR46913">
    <property type="entry name" value="RING-H2 FINGER PROTEIN ATL16"/>
    <property type="match status" value="1"/>
</dbReference>
<dbReference type="GO" id="GO:0016567">
    <property type="term" value="P:protein ubiquitination"/>
    <property type="evidence" value="ECO:0007669"/>
    <property type="project" value="InterPro"/>
</dbReference>
<keyword evidence="12 15" id="KW-0472">Membrane</keyword>
<reference evidence="17 18" key="1">
    <citation type="submission" date="2024-01" db="EMBL/GenBank/DDBJ databases">
        <title>Genome assemblies of Stephania.</title>
        <authorList>
            <person name="Yang L."/>
        </authorList>
    </citation>
    <scope>NUCLEOTIDE SEQUENCE [LARGE SCALE GENOMIC DNA]</scope>
    <source>
        <strain evidence="17">YNDBR</strain>
        <tissue evidence="17">Leaf</tissue>
    </source>
</reference>
<dbReference type="InterPro" id="IPR044600">
    <property type="entry name" value="ATL1/ATL16-like"/>
</dbReference>
<keyword evidence="18" id="KW-1185">Reference proteome</keyword>
<feature type="compositionally biased region" description="Low complexity" evidence="14">
    <location>
        <begin position="234"/>
        <end position="247"/>
    </location>
</feature>
<dbReference type="InterPro" id="IPR001841">
    <property type="entry name" value="Znf_RING"/>
</dbReference>
<dbReference type="GO" id="GO:0016020">
    <property type="term" value="C:membrane"/>
    <property type="evidence" value="ECO:0007669"/>
    <property type="project" value="UniProtKB-SubCell"/>
</dbReference>
<dbReference type="CDD" id="cd16461">
    <property type="entry name" value="RING-H2_EL5-like"/>
    <property type="match status" value="1"/>
</dbReference>
<dbReference type="SMART" id="SM00184">
    <property type="entry name" value="RING"/>
    <property type="match status" value="1"/>
</dbReference>
<evidence type="ECO:0000313" key="18">
    <source>
        <dbReference type="Proteomes" id="UP001420932"/>
    </source>
</evidence>
<dbReference type="FunFam" id="3.30.40.10:FF:000187">
    <property type="entry name" value="E3 ubiquitin-protein ligase ATL6"/>
    <property type="match status" value="1"/>
</dbReference>
<evidence type="ECO:0000256" key="11">
    <source>
        <dbReference type="ARBA" id="ARBA00022989"/>
    </source>
</evidence>
<dbReference type="InterPro" id="IPR013083">
    <property type="entry name" value="Znf_RING/FYVE/PHD"/>
</dbReference>
<protein>
    <recommendedName>
        <fullName evidence="4">RING-type E3 ubiquitin transferase</fullName>
        <ecNumber evidence="4">2.3.2.27</ecNumber>
    </recommendedName>
</protein>
<dbReference type="Proteomes" id="UP001420932">
    <property type="component" value="Unassembled WGS sequence"/>
</dbReference>
<keyword evidence="6 15" id="KW-0812">Transmembrane</keyword>
<evidence type="ECO:0000256" key="1">
    <source>
        <dbReference type="ARBA" id="ARBA00000900"/>
    </source>
</evidence>
<keyword evidence="11 15" id="KW-1133">Transmembrane helix</keyword>
<comment type="caution">
    <text evidence="17">The sequence shown here is derived from an EMBL/GenBank/DDBJ whole genome shotgun (WGS) entry which is preliminary data.</text>
</comment>
<dbReference type="SUPFAM" id="SSF57850">
    <property type="entry name" value="RING/U-box"/>
    <property type="match status" value="1"/>
</dbReference>
<keyword evidence="10" id="KW-0862">Zinc</keyword>
<evidence type="ECO:0000256" key="6">
    <source>
        <dbReference type="ARBA" id="ARBA00022692"/>
    </source>
</evidence>
<comment type="subcellular location">
    <subcellularLocation>
        <location evidence="2">Membrane</location>
        <topology evidence="2">Single-pass membrane protein</topology>
    </subcellularLocation>
</comment>
<evidence type="ECO:0000256" key="4">
    <source>
        <dbReference type="ARBA" id="ARBA00012483"/>
    </source>
</evidence>
<proteinExistence type="predicted"/>
<keyword evidence="8 13" id="KW-0863">Zinc-finger</keyword>
<dbReference type="GO" id="GO:0061630">
    <property type="term" value="F:ubiquitin protein ligase activity"/>
    <property type="evidence" value="ECO:0007669"/>
    <property type="project" value="UniProtKB-EC"/>
</dbReference>
<dbReference type="AlphaFoldDB" id="A0AAP0LCA1"/>
<keyword evidence="5" id="KW-0808">Transferase</keyword>
<dbReference type="PANTHER" id="PTHR46913:SF1">
    <property type="entry name" value="RING-H2 FINGER PROTEIN ATL16"/>
    <property type="match status" value="1"/>
</dbReference>
<dbReference type="EC" id="2.3.2.27" evidence="4"/>
<dbReference type="PROSITE" id="PS50089">
    <property type="entry name" value="ZF_RING_2"/>
    <property type="match status" value="1"/>
</dbReference>
<evidence type="ECO:0000256" key="15">
    <source>
        <dbReference type="SAM" id="Phobius"/>
    </source>
</evidence>
<dbReference type="EMBL" id="JBBNAF010000001">
    <property type="protein sequence ID" value="KAK9168507.1"/>
    <property type="molecule type" value="Genomic_DNA"/>
</dbReference>
<evidence type="ECO:0000256" key="12">
    <source>
        <dbReference type="ARBA" id="ARBA00023136"/>
    </source>
</evidence>
<name>A0AAP0LCA1_9MAGN</name>
<gene>
    <name evidence="17" type="ORF">Syun_000647</name>
</gene>
<evidence type="ECO:0000256" key="14">
    <source>
        <dbReference type="SAM" id="MobiDB-lite"/>
    </source>
</evidence>
<dbReference type="Pfam" id="PF13639">
    <property type="entry name" value="zf-RING_2"/>
    <property type="match status" value="1"/>
</dbReference>
<feature type="domain" description="RING-type" evidence="16">
    <location>
        <begin position="128"/>
        <end position="170"/>
    </location>
</feature>